<feature type="region of interest" description="Disordered" evidence="2">
    <location>
        <begin position="1"/>
        <end position="30"/>
    </location>
</feature>
<evidence type="ECO:0000256" key="1">
    <source>
        <dbReference type="ARBA" id="ARBA00010835"/>
    </source>
</evidence>
<organism evidence="4 5">
    <name type="scientific">Acidithiobacillus thiooxidans</name>
    <name type="common">Thiobacillus thiooxidans</name>
    <dbReference type="NCBI Taxonomy" id="930"/>
    <lineage>
        <taxon>Bacteria</taxon>
        <taxon>Pseudomonadati</taxon>
        <taxon>Pseudomonadota</taxon>
        <taxon>Acidithiobacillia</taxon>
        <taxon>Acidithiobacillales</taxon>
        <taxon>Acidithiobacillaceae</taxon>
        <taxon>Acidithiobacillus</taxon>
    </lineage>
</organism>
<comment type="caution">
    <text evidence="4">The sequence shown here is derived from an EMBL/GenBank/DDBJ whole genome shotgun (WGS) entry which is preliminary data.</text>
</comment>
<dbReference type="InterPro" id="IPR050057">
    <property type="entry name" value="Prokaryotic/Mito_RF"/>
</dbReference>
<feature type="domain" description="Prokaryotic-type class I peptide chain release factors" evidence="3">
    <location>
        <begin position="7"/>
        <end position="101"/>
    </location>
</feature>
<dbReference type="Gene3D" id="3.30.160.20">
    <property type="match status" value="1"/>
</dbReference>
<comment type="similarity">
    <text evidence="1">Belongs to the prokaryotic/mitochondrial release factor family.</text>
</comment>
<dbReference type="GO" id="GO:0003747">
    <property type="term" value="F:translation release factor activity"/>
    <property type="evidence" value="ECO:0007669"/>
    <property type="project" value="InterPro"/>
</dbReference>
<gene>
    <name evidence="4" type="ORF">A6P07_17910</name>
</gene>
<dbReference type="Pfam" id="PF00472">
    <property type="entry name" value="RF-1"/>
    <property type="match status" value="1"/>
</dbReference>
<proteinExistence type="inferred from homology"/>
<protein>
    <recommendedName>
        <fullName evidence="3">Prokaryotic-type class I peptide chain release factors domain-containing protein</fullName>
    </recommendedName>
</protein>
<evidence type="ECO:0000313" key="4">
    <source>
        <dbReference type="EMBL" id="OCX68626.1"/>
    </source>
</evidence>
<dbReference type="Proteomes" id="UP000094893">
    <property type="component" value="Unassembled WGS sequence"/>
</dbReference>
<dbReference type="InterPro" id="IPR000352">
    <property type="entry name" value="Pep_chain_release_fac_I"/>
</dbReference>
<reference evidence="4 5" key="1">
    <citation type="journal article" date="2016" name="Int. J. Mol. Sci.">
        <title>Comparative genomics of the extreme acidophile Acidithiobacillus thiooxidans reveals intraspecific divergence and niche adaptation.</title>
        <authorList>
            <person name="Zhang X."/>
            <person name="Feng X."/>
            <person name="Tao J."/>
            <person name="Ma L."/>
            <person name="Xiao Y."/>
            <person name="Liang Y."/>
            <person name="Liu X."/>
            <person name="Yin H."/>
        </authorList>
    </citation>
    <scope>NUCLEOTIDE SEQUENCE [LARGE SCALE GENOMIC DNA]</scope>
    <source>
        <strain evidence="4 5">A02</strain>
    </source>
</reference>
<dbReference type="PANTHER" id="PTHR43804:SF9">
    <property type="entry name" value="PEPTIDE CHAIN RELEASE FACTOR HOMOLOG-RELATED"/>
    <property type="match status" value="1"/>
</dbReference>
<evidence type="ECO:0000259" key="3">
    <source>
        <dbReference type="Pfam" id="PF00472"/>
    </source>
</evidence>
<dbReference type="AlphaFoldDB" id="A0A1C2HXZ3"/>
<dbReference type="EMBL" id="LWSA01000290">
    <property type="protein sequence ID" value="OCX68626.1"/>
    <property type="molecule type" value="Genomic_DNA"/>
</dbReference>
<dbReference type="SUPFAM" id="SSF75620">
    <property type="entry name" value="Release factor"/>
    <property type="match status" value="1"/>
</dbReference>
<evidence type="ECO:0000313" key="5">
    <source>
        <dbReference type="Proteomes" id="UP000094893"/>
    </source>
</evidence>
<evidence type="ECO:0000256" key="2">
    <source>
        <dbReference type="SAM" id="MobiDB-lite"/>
    </source>
</evidence>
<accession>A0A1C2HXZ3</accession>
<dbReference type="InterPro" id="IPR045853">
    <property type="entry name" value="Pep_chain_release_fac_I_sf"/>
</dbReference>
<dbReference type="PANTHER" id="PTHR43804">
    <property type="entry name" value="LD18447P"/>
    <property type="match status" value="1"/>
</dbReference>
<name>A0A1C2HXZ3_ACITH</name>
<feature type="compositionally biased region" description="Basic and acidic residues" evidence="2">
    <location>
        <begin position="1"/>
        <end position="16"/>
    </location>
</feature>
<sequence>MDRPALLRDQDVEIRTQRGHGPGGQHRNKTDSCVFMVHTPTGITAQATGKCQHQNRRVARELLEVRVAQAEAEANDRQKAAALKAQRGSGMRGDKIRTYRERDDLVITADGRKVSLNQVRSGKLNLLW</sequence>